<dbReference type="AlphaFoldDB" id="A0A8T9AXS6"/>
<evidence type="ECO:0000313" key="5">
    <source>
        <dbReference type="EMBL" id="TVY12538.1"/>
    </source>
</evidence>
<gene>
    <name evidence="5" type="primary">HDDC2</name>
    <name evidence="5" type="ORF">LARI1_G009227</name>
</gene>
<evidence type="ECO:0000313" key="6">
    <source>
        <dbReference type="Proteomes" id="UP000469559"/>
    </source>
</evidence>
<protein>
    <submittedName>
        <fullName evidence="5">HD domain-containing protein 2</fullName>
    </submittedName>
</protein>
<evidence type="ECO:0000256" key="2">
    <source>
        <dbReference type="ARBA" id="ARBA00022801"/>
    </source>
</evidence>
<dbReference type="PANTHER" id="PTHR11845">
    <property type="entry name" value="5'-DEOXYNUCLEOTIDASE HDDC2"/>
    <property type="match status" value="1"/>
</dbReference>
<dbReference type="Gene3D" id="1.10.3210.10">
    <property type="entry name" value="Hypothetical protein af1432"/>
    <property type="match status" value="1"/>
</dbReference>
<dbReference type="EMBL" id="QGMF01001724">
    <property type="protein sequence ID" value="TVY12538.1"/>
    <property type="molecule type" value="Genomic_DNA"/>
</dbReference>
<keyword evidence="2" id="KW-0378">Hydrolase</keyword>
<proteinExistence type="predicted"/>
<sequence>MNTHSLQEEAPGILPVPKDTMNTPREIMKVLHEVGHLKRLLRSGWQVKKIPNPESVAEHSFRLSIMTFFAPDDLDRTRLMEMALVHDLGETVAGDYTPHDKIPKGKASSPKLWIKAKD</sequence>
<accession>A0A8T9AXS6</accession>
<feature type="domain" description="HD" evidence="4">
    <location>
        <begin position="34"/>
        <end position="104"/>
    </location>
</feature>
<dbReference type="Pfam" id="PF13023">
    <property type="entry name" value="HD_3"/>
    <property type="match status" value="1"/>
</dbReference>
<organism evidence="5 6">
    <name type="scientific">Lachnellula arida</name>
    <dbReference type="NCBI Taxonomy" id="1316785"/>
    <lineage>
        <taxon>Eukaryota</taxon>
        <taxon>Fungi</taxon>
        <taxon>Dikarya</taxon>
        <taxon>Ascomycota</taxon>
        <taxon>Pezizomycotina</taxon>
        <taxon>Leotiomycetes</taxon>
        <taxon>Helotiales</taxon>
        <taxon>Lachnaceae</taxon>
        <taxon>Lachnellula</taxon>
    </lineage>
</organism>
<dbReference type="OrthoDB" id="442176at2759"/>
<evidence type="ECO:0000256" key="3">
    <source>
        <dbReference type="SAM" id="MobiDB-lite"/>
    </source>
</evidence>
<evidence type="ECO:0000259" key="4">
    <source>
        <dbReference type="Pfam" id="PF13023"/>
    </source>
</evidence>
<dbReference type="PANTHER" id="PTHR11845:SF13">
    <property type="entry name" value="5'-DEOXYNUCLEOTIDASE HDDC2"/>
    <property type="match status" value="1"/>
</dbReference>
<dbReference type="InterPro" id="IPR039356">
    <property type="entry name" value="YfbR/HDDC2"/>
</dbReference>
<keyword evidence="6" id="KW-1185">Reference proteome</keyword>
<dbReference type="InterPro" id="IPR006674">
    <property type="entry name" value="HD_domain"/>
</dbReference>
<keyword evidence="1" id="KW-0479">Metal-binding</keyword>
<reference evidence="5 6" key="1">
    <citation type="submission" date="2018-05" db="EMBL/GenBank/DDBJ databases">
        <title>Whole genome sequencing for identification of molecular markers to develop diagnostic detection tools for the regulated plant pathogen Lachnellula willkommii.</title>
        <authorList>
            <person name="Giroux E."/>
            <person name="Bilodeau G."/>
        </authorList>
    </citation>
    <scope>NUCLEOTIDE SEQUENCE [LARGE SCALE GENOMIC DNA]</scope>
    <source>
        <strain evidence="5 6">CBS 203.66</strain>
    </source>
</reference>
<dbReference type="GO" id="GO:0005737">
    <property type="term" value="C:cytoplasm"/>
    <property type="evidence" value="ECO:0007669"/>
    <property type="project" value="TreeGrafter"/>
</dbReference>
<dbReference type="GO" id="GO:0002953">
    <property type="term" value="F:5'-deoxynucleotidase activity"/>
    <property type="evidence" value="ECO:0007669"/>
    <property type="project" value="InterPro"/>
</dbReference>
<comment type="caution">
    <text evidence="5">The sequence shown here is derived from an EMBL/GenBank/DDBJ whole genome shotgun (WGS) entry which is preliminary data.</text>
</comment>
<name>A0A8T9AXS6_9HELO</name>
<dbReference type="Proteomes" id="UP000469559">
    <property type="component" value="Unassembled WGS sequence"/>
</dbReference>
<dbReference type="GO" id="GO:0046872">
    <property type="term" value="F:metal ion binding"/>
    <property type="evidence" value="ECO:0007669"/>
    <property type="project" value="UniProtKB-KW"/>
</dbReference>
<feature type="region of interest" description="Disordered" evidence="3">
    <location>
        <begin position="95"/>
        <end position="118"/>
    </location>
</feature>
<feature type="region of interest" description="Disordered" evidence="3">
    <location>
        <begin position="1"/>
        <end position="21"/>
    </location>
</feature>
<dbReference type="SUPFAM" id="SSF109604">
    <property type="entry name" value="HD-domain/PDEase-like"/>
    <property type="match status" value="1"/>
</dbReference>
<evidence type="ECO:0000256" key="1">
    <source>
        <dbReference type="ARBA" id="ARBA00022723"/>
    </source>
</evidence>